<evidence type="ECO:0000313" key="1">
    <source>
        <dbReference type="EMBL" id="KAF2476452.1"/>
    </source>
</evidence>
<sequence length="405" mass="44020">MTMFVASLFISVLLMPPIAEATILSPSGISMLPFTIPAVTPLLLSPASVPMICAITVILTHQPKDTVTIQAASHGPLTLGPAVAGGFAAASIDIGVSANPWSPESCGLKENGEVNLGVLTNFASRSVREMTVIGKAVTESFYGKRSQYQELLDGILAGAPWIYWPTYVIAELWSQVVMKEVGVYPSPDELNAVVAAAILVCGEIDEVKDGVINEPEKKIYTRPETGGRQLWYGIPIGAPLDSLANTTAVNGTRIGFTSFVPDTWTRYFVKWDPGYRTTSIELCTTTCLTMRILIYHGFNTPGGNFLVWHGGAYQPIFPQGGTLYVQRVGAVMNHYGFGTTPGARTSNAFEMLIAWAEYGITLEFLKGQTLPLASVQLRRKICRYPLVSRYRGFGNMNELKSFECV</sequence>
<protein>
    <submittedName>
        <fullName evidence="1">Uncharacterized protein</fullName>
    </submittedName>
</protein>
<organism evidence="1 2">
    <name type="scientific">Lindgomyces ingoldianus</name>
    <dbReference type="NCBI Taxonomy" id="673940"/>
    <lineage>
        <taxon>Eukaryota</taxon>
        <taxon>Fungi</taxon>
        <taxon>Dikarya</taxon>
        <taxon>Ascomycota</taxon>
        <taxon>Pezizomycotina</taxon>
        <taxon>Dothideomycetes</taxon>
        <taxon>Pleosporomycetidae</taxon>
        <taxon>Pleosporales</taxon>
        <taxon>Lindgomycetaceae</taxon>
        <taxon>Lindgomyces</taxon>
    </lineage>
</organism>
<comment type="caution">
    <text evidence="1">The sequence shown here is derived from an EMBL/GenBank/DDBJ whole genome shotgun (WGS) entry which is preliminary data.</text>
</comment>
<proteinExistence type="predicted"/>
<accession>A0ACB6RDP5</accession>
<dbReference type="Proteomes" id="UP000799755">
    <property type="component" value="Unassembled WGS sequence"/>
</dbReference>
<dbReference type="EMBL" id="MU003494">
    <property type="protein sequence ID" value="KAF2476452.1"/>
    <property type="molecule type" value="Genomic_DNA"/>
</dbReference>
<evidence type="ECO:0000313" key="2">
    <source>
        <dbReference type="Proteomes" id="UP000799755"/>
    </source>
</evidence>
<gene>
    <name evidence="1" type="ORF">BDR25DRAFT_321905</name>
</gene>
<name>A0ACB6RDP5_9PLEO</name>
<reference evidence="1" key="1">
    <citation type="journal article" date="2020" name="Stud. Mycol.">
        <title>101 Dothideomycetes genomes: a test case for predicting lifestyles and emergence of pathogens.</title>
        <authorList>
            <person name="Haridas S."/>
            <person name="Albert R."/>
            <person name="Binder M."/>
            <person name="Bloem J."/>
            <person name="Labutti K."/>
            <person name="Salamov A."/>
            <person name="Andreopoulos B."/>
            <person name="Baker S."/>
            <person name="Barry K."/>
            <person name="Bills G."/>
            <person name="Bluhm B."/>
            <person name="Cannon C."/>
            <person name="Castanera R."/>
            <person name="Culley D."/>
            <person name="Daum C."/>
            <person name="Ezra D."/>
            <person name="Gonzalez J."/>
            <person name="Henrissat B."/>
            <person name="Kuo A."/>
            <person name="Liang C."/>
            <person name="Lipzen A."/>
            <person name="Lutzoni F."/>
            <person name="Magnuson J."/>
            <person name="Mondo S."/>
            <person name="Nolan M."/>
            <person name="Ohm R."/>
            <person name="Pangilinan J."/>
            <person name="Park H.-J."/>
            <person name="Ramirez L."/>
            <person name="Alfaro M."/>
            <person name="Sun H."/>
            <person name="Tritt A."/>
            <person name="Yoshinaga Y."/>
            <person name="Zwiers L.-H."/>
            <person name="Turgeon B."/>
            <person name="Goodwin S."/>
            <person name="Spatafora J."/>
            <person name="Crous P."/>
            <person name="Grigoriev I."/>
        </authorList>
    </citation>
    <scope>NUCLEOTIDE SEQUENCE</scope>
    <source>
        <strain evidence="1">ATCC 200398</strain>
    </source>
</reference>
<keyword evidence="2" id="KW-1185">Reference proteome</keyword>